<evidence type="ECO:0000256" key="1">
    <source>
        <dbReference type="ARBA" id="ARBA00022679"/>
    </source>
</evidence>
<dbReference type="EMBL" id="FOIM01000017">
    <property type="protein sequence ID" value="SET87223.1"/>
    <property type="molecule type" value="Genomic_DNA"/>
</dbReference>
<dbReference type="Pfam" id="PF02302">
    <property type="entry name" value="PTS_IIB"/>
    <property type="match status" value="1"/>
</dbReference>
<dbReference type="GO" id="GO:0008982">
    <property type="term" value="F:protein-N(PI)-phosphohistidine-sugar phosphotransferase activity"/>
    <property type="evidence" value="ECO:0007669"/>
    <property type="project" value="InterPro"/>
</dbReference>
<dbReference type="InterPro" id="IPR003501">
    <property type="entry name" value="PTS_EIIB_2/3"/>
</dbReference>
<feature type="domain" description="PTS EIIB type-2" evidence="2">
    <location>
        <begin position="4"/>
        <end position="95"/>
    </location>
</feature>
<keyword evidence="4" id="KW-1185">Reference proteome</keyword>
<name>A0A1I0HTT8_9FIRM</name>
<dbReference type="CDD" id="cd05563">
    <property type="entry name" value="PTS_IIB_ascorbate"/>
    <property type="match status" value="1"/>
</dbReference>
<accession>A0A1I0HTT8</accession>
<dbReference type="AlphaFoldDB" id="A0A1I0HTT8"/>
<evidence type="ECO:0000313" key="3">
    <source>
        <dbReference type="EMBL" id="SET87223.1"/>
    </source>
</evidence>
<keyword evidence="1" id="KW-0808">Transferase</keyword>
<organism evidence="3 4">
    <name type="scientific">Enterocloster lavalensis</name>
    <dbReference type="NCBI Taxonomy" id="460384"/>
    <lineage>
        <taxon>Bacteria</taxon>
        <taxon>Bacillati</taxon>
        <taxon>Bacillota</taxon>
        <taxon>Clostridia</taxon>
        <taxon>Lachnospirales</taxon>
        <taxon>Lachnospiraceae</taxon>
        <taxon>Enterocloster</taxon>
    </lineage>
</organism>
<dbReference type="Proteomes" id="UP000198508">
    <property type="component" value="Unassembled WGS sequence"/>
</dbReference>
<dbReference type="Gene3D" id="3.40.50.2300">
    <property type="match status" value="1"/>
</dbReference>
<dbReference type="SUPFAM" id="SSF52794">
    <property type="entry name" value="PTS system IIB component-like"/>
    <property type="match status" value="1"/>
</dbReference>
<reference evidence="4" key="1">
    <citation type="submission" date="2016-10" db="EMBL/GenBank/DDBJ databases">
        <authorList>
            <person name="Varghese N."/>
            <person name="Submissions S."/>
        </authorList>
    </citation>
    <scope>NUCLEOTIDE SEQUENCE [LARGE SCALE GENOMIC DNA]</scope>
    <source>
        <strain evidence="4">NLAE-zl-G277</strain>
    </source>
</reference>
<dbReference type="GO" id="GO:0009401">
    <property type="term" value="P:phosphoenolpyruvate-dependent sugar phosphotransferase system"/>
    <property type="evidence" value="ECO:0007669"/>
    <property type="project" value="InterPro"/>
</dbReference>
<gene>
    <name evidence="3" type="ORF">SAMN05216313_117102</name>
</gene>
<dbReference type="PROSITE" id="PS51099">
    <property type="entry name" value="PTS_EIIB_TYPE_2"/>
    <property type="match status" value="1"/>
</dbReference>
<dbReference type="InterPro" id="IPR036095">
    <property type="entry name" value="PTS_EIIB-like_sf"/>
</dbReference>
<dbReference type="STRING" id="460384.SAMN05216313_117102"/>
<dbReference type="RefSeq" id="WP_092365930.1">
    <property type="nucleotide sequence ID" value="NZ_CABJCG010000002.1"/>
</dbReference>
<protein>
    <submittedName>
        <fullName evidence="3">PTS system, ascorbate-specific IIB component</fullName>
    </submittedName>
</protein>
<dbReference type="GeneID" id="93279230"/>
<proteinExistence type="predicted"/>
<evidence type="ECO:0000259" key="2">
    <source>
        <dbReference type="PROSITE" id="PS51099"/>
    </source>
</evidence>
<sequence length="100" mass="11381">METKKCLIMCRTGMGSSMMLKIKVDKLIDKNGYPMDVTHDAFSGFAGQQNVDIIITMEDLIEEFKNSKAYVIGVKDIMDMNFLEGELNKYFELEKAKGNQ</sequence>
<evidence type="ECO:0000313" key="4">
    <source>
        <dbReference type="Proteomes" id="UP000198508"/>
    </source>
</evidence>
<dbReference type="InterPro" id="IPR013011">
    <property type="entry name" value="PTS_EIIB_2"/>
</dbReference>